<reference evidence="1 2" key="1">
    <citation type="submission" date="2024-05" db="EMBL/GenBank/DDBJ databases">
        <title>Genome sequencing and assembly of Indian major carp, Cirrhinus mrigala (Hamilton, 1822).</title>
        <authorList>
            <person name="Mohindra V."/>
            <person name="Chowdhury L.M."/>
            <person name="Lal K."/>
            <person name="Jena J.K."/>
        </authorList>
    </citation>
    <scope>NUCLEOTIDE SEQUENCE [LARGE SCALE GENOMIC DNA]</scope>
    <source>
        <strain evidence="1">CM1030</strain>
        <tissue evidence="1">Blood</tissue>
    </source>
</reference>
<feature type="non-terminal residue" evidence="1">
    <location>
        <position position="1"/>
    </location>
</feature>
<organism evidence="1 2">
    <name type="scientific">Cirrhinus mrigala</name>
    <name type="common">Mrigala</name>
    <dbReference type="NCBI Taxonomy" id="683832"/>
    <lineage>
        <taxon>Eukaryota</taxon>
        <taxon>Metazoa</taxon>
        <taxon>Chordata</taxon>
        <taxon>Craniata</taxon>
        <taxon>Vertebrata</taxon>
        <taxon>Euteleostomi</taxon>
        <taxon>Actinopterygii</taxon>
        <taxon>Neopterygii</taxon>
        <taxon>Teleostei</taxon>
        <taxon>Ostariophysi</taxon>
        <taxon>Cypriniformes</taxon>
        <taxon>Cyprinidae</taxon>
        <taxon>Labeoninae</taxon>
        <taxon>Labeonini</taxon>
        <taxon>Cirrhinus</taxon>
    </lineage>
</organism>
<evidence type="ECO:0000313" key="2">
    <source>
        <dbReference type="Proteomes" id="UP001529510"/>
    </source>
</evidence>
<gene>
    <name evidence="1" type="ORF">M9458_052189</name>
</gene>
<keyword evidence="2" id="KW-1185">Reference proteome</keyword>
<name>A0ABD0MVA5_CIRMR</name>
<dbReference type="EMBL" id="JAMKFB020000189">
    <property type="protein sequence ID" value="KAL0152466.1"/>
    <property type="molecule type" value="Genomic_DNA"/>
</dbReference>
<dbReference type="PANTHER" id="PTHR47331:SF5">
    <property type="entry name" value="RIBONUCLEASE H"/>
    <property type="match status" value="1"/>
</dbReference>
<protein>
    <submittedName>
        <fullName evidence="1">Uncharacterized protein</fullName>
    </submittedName>
</protein>
<dbReference type="PANTHER" id="PTHR47331">
    <property type="entry name" value="PHD-TYPE DOMAIN-CONTAINING PROTEIN"/>
    <property type="match status" value="1"/>
</dbReference>
<comment type="caution">
    <text evidence="1">The sequence shown here is derived from an EMBL/GenBank/DDBJ whole genome shotgun (WGS) entry which is preliminary data.</text>
</comment>
<sequence length="143" mass="15503">ETAMDWSHLKVTADKIAPLLNCAVGLPLGYNCPRVLAPGQVILGKGEEPYAILTDLGWSIVGCSTPSINESTGFSLCHRIATKEIPALTPVDAVRILESDFKDVTADDKISQEVSQEDIMFLDKLKVGIKKNAQGQYEMTILA</sequence>
<accession>A0ABD0MVA5</accession>
<evidence type="ECO:0000313" key="1">
    <source>
        <dbReference type="EMBL" id="KAL0152466.1"/>
    </source>
</evidence>
<dbReference type="AlphaFoldDB" id="A0ABD0MVA5"/>
<proteinExistence type="predicted"/>
<dbReference type="Proteomes" id="UP001529510">
    <property type="component" value="Unassembled WGS sequence"/>
</dbReference>